<dbReference type="Proteomes" id="UP000254893">
    <property type="component" value="Unassembled WGS sequence"/>
</dbReference>
<sequence length="221" mass="24487">MHNSLLFIYFEKQSTFMKQEDLIKDIAQIRSLMEKSTKFISISGISSILIGIYALIGAAYAYYEVYGFDSVMGYRDHYVNEPSIISKLLITAVLVLTASITTGLVMAKRKAKIHQQSIWNQTSRSLLFAVAVPLLTGGIFALLLIARGMMLAVASTLLIFYGLALVAGGNFTFKEIRWLGICEIGLGLLALLFPGYGIVFWALGFGVLHIIYGVIVHKKYE</sequence>
<evidence type="ECO:0000256" key="1">
    <source>
        <dbReference type="SAM" id="Phobius"/>
    </source>
</evidence>
<dbReference type="AlphaFoldDB" id="A0A380BUH0"/>
<reference evidence="2 3" key="1">
    <citation type="submission" date="2018-06" db="EMBL/GenBank/DDBJ databases">
        <authorList>
            <consortium name="Pathogen Informatics"/>
            <person name="Doyle S."/>
        </authorList>
    </citation>
    <scope>NUCLEOTIDE SEQUENCE [LARGE SCALE GENOMIC DNA]</scope>
    <source>
        <strain evidence="2 3">NCTC11388</strain>
    </source>
</reference>
<organism evidence="2 3">
    <name type="scientific">Sphingobacterium spiritivorum</name>
    <name type="common">Flavobacterium spiritivorum</name>
    <dbReference type="NCBI Taxonomy" id="258"/>
    <lineage>
        <taxon>Bacteria</taxon>
        <taxon>Pseudomonadati</taxon>
        <taxon>Bacteroidota</taxon>
        <taxon>Sphingobacteriia</taxon>
        <taxon>Sphingobacteriales</taxon>
        <taxon>Sphingobacteriaceae</taxon>
        <taxon>Sphingobacterium</taxon>
    </lineage>
</organism>
<keyword evidence="1" id="KW-0472">Membrane</keyword>
<dbReference type="EMBL" id="UGYW01000002">
    <property type="protein sequence ID" value="SUJ06187.1"/>
    <property type="molecule type" value="Genomic_DNA"/>
</dbReference>
<keyword evidence="1" id="KW-0812">Transmembrane</keyword>
<gene>
    <name evidence="2" type="ORF">NCTC11388_01623</name>
</gene>
<feature type="transmembrane region" description="Helical" evidence="1">
    <location>
        <begin position="83"/>
        <end position="105"/>
    </location>
</feature>
<protein>
    <submittedName>
        <fullName evidence="2">Uncharacterized protein</fullName>
    </submittedName>
</protein>
<feature type="transmembrane region" description="Helical" evidence="1">
    <location>
        <begin position="199"/>
        <end position="216"/>
    </location>
</feature>
<accession>A0A380BUH0</accession>
<feature type="transmembrane region" description="Helical" evidence="1">
    <location>
        <begin position="176"/>
        <end position="193"/>
    </location>
</feature>
<feature type="transmembrane region" description="Helical" evidence="1">
    <location>
        <begin position="39"/>
        <end position="63"/>
    </location>
</feature>
<proteinExistence type="predicted"/>
<evidence type="ECO:0000313" key="2">
    <source>
        <dbReference type="EMBL" id="SUJ06187.1"/>
    </source>
</evidence>
<feature type="transmembrane region" description="Helical" evidence="1">
    <location>
        <begin position="126"/>
        <end position="145"/>
    </location>
</feature>
<feature type="transmembrane region" description="Helical" evidence="1">
    <location>
        <begin position="151"/>
        <end position="169"/>
    </location>
</feature>
<keyword evidence="1" id="KW-1133">Transmembrane helix</keyword>
<name>A0A380BUH0_SPHSI</name>
<evidence type="ECO:0000313" key="3">
    <source>
        <dbReference type="Proteomes" id="UP000254893"/>
    </source>
</evidence>